<accession>A0A5C6BQ75</accession>
<feature type="compositionally biased region" description="Low complexity" evidence="1">
    <location>
        <begin position="754"/>
        <end position="770"/>
    </location>
</feature>
<organism evidence="3 4">
    <name type="scientific">Symmachiella macrocystis</name>
    <dbReference type="NCBI Taxonomy" id="2527985"/>
    <lineage>
        <taxon>Bacteria</taxon>
        <taxon>Pseudomonadati</taxon>
        <taxon>Planctomycetota</taxon>
        <taxon>Planctomycetia</taxon>
        <taxon>Planctomycetales</taxon>
        <taxon>Planctomycetaceae</taxon>
        <taxon>Symmachiella</taxon>
    </lineage>
</organism>
<feature type="region of interest" description="Disordered" evidence="1">
    <location>
        <begin position="968"/>
        <end position="1109"/>
    </location>
</feature>
<protein>
    <submittedName>
        <fullName evidence="3">Uncharacterized protein</fullName>
    </submittedName>
</protein>
<feature type="compositionally biased region" description="Gly residues" evidence="1">
    <location>
        <begin position="510"/>
        <end position="523"/>
    </location>
</feature>
<name>A0A5C6BQ75_9PLAN</name>
<feature type="compositionally biased region" description="Low complexity" evidence="1">
    <location>
        <begin position="1016"/>
        <end position="1039"/>
    </location>
</feature>
<feature type="transmembrane region" description="Helical" evidence="2">
    <location>
        <begin position="26"/>
        <end position="49"/>
    </location>
</feature>
<feature type="transmembrane region" description="Helical" evidence="2">
    <location>
        <begin position="146"/>
        <end position="164"/>
    </location>
</feature>
<evidence type="ECO:0000256" key="2">
    <source>
        <dbReference type="SAM" id="Phobius"/>
    </source>
</evidence>
<comment type="caution">
    <text evidence="3">The sequence shown here is derived from an EMBL/GenBank/DDBJ whole genome shotgun (WGS) entry which is preliminary data.</text>
</comment>
<evidence type="ECO:0000256" key="1">
    <source>
        <dbReference type="SAM" id="MobiDB-lite"/>
    </source>
</evidence>
<reference evidence="3 4" key="1">
    <citation type="submission" date="2019-02" db="EMBL/GenBank/DDBJ databases">
        <title>Deep-cultivation of Planctomycetes and their phenomic and genomic characterization uncovers novel biology.</title>
        <authorList>
            <person name="Wiegand S."/>
            <person name="Jogler M."/>
            <person name="Boedeker C."/>
            <person name="Pinto D."/>
            <person name="Vollmers J."/>
            <person name="Rivas-Marin E."/>
            <person name="Kohn T."/>
            <person name="Peeters S.H."/>
            <person name="Heuer A."/>
            <person name="Rast P."/>
            <person name="Oberbeckmann S."/>
            <person name="Bunk B."/>
            <person name="Jeske O."/>
            <person name="Meyerdierks A."/>
            <person name="Storesund J.E."/>
            <person name="Kallscheuer N."/>
            <person name="Luecker S."/>
            <person name="Lage O.M."/>
            <person name="Pohl T."/>
            <person name="Merkel B.J."/>
            <person name="Hornburger P."/>
            <person name="Mueller R.-W."/>
            <person name="Bruemmer F."/>
            <person name="Labrenz M."/>
            <person name="Spormann A.M."/>
            <person name="Op Den Camp H."/>
            <person name="Overmann J."/>
            <person name="Amann R."/>
            <person name="Jetten M.S.M."/>
            <person name="Mascher T."/>
            <person name="Medema M.H."/>
            <person name="Devos D.P."/>
            <person name="Kaster A.-K."/>
            <person name="Ovreas L."/>
            <person name="Rohde M."/>
            <person name="Galperin M.Y."/>
            <person name="Jogler C."/>
        </authorList>
    </citation>
    <scope>NUCLEOTIDE SEQUENCE [LARGE SCALE GENOMIC DNA]</scope>
    <source>
        <strain evidence="3 4">CA54</strain>
    </source>
</reference>
<gene>
    <name evidence="3" type="ORF">CA54_15990</name>
</gene>
<dbReference type="AlphaFoldDB" id="A0A5C6BQ75"/>
<feature type="region of interest" description="Disordered" evidence="1">
    <location>
        <begin position="505"/>
        <end position="526"/>
    </location>
</feature>
<keyword evidence="2" id="KW-0472">Membrane</keyword>
<dbReference type="Proteomes" id="UP000320735">
    <property type="component" value="Unassembled WGS sequence"/>
</dbReference>
<keyword evidence="2" id="KW-0812">Transmembrane</keyword>
<feature type="compositionally biased region" description="Low complexity" evidence="1">
    <location>
        <begin position="984"/>
        <end position="1009"/>
    </location>
</feature>
<dbReference type="RefSeq" id="WP_146370201.1">
    <property type="nucleotide sequence ID" value="NZ_SJPP01000001.1"/>
</dbReference>
<feature type="compositionally biased region" description="Low complexity" evidence="1">
    <location>
        <begin position="1076"/>
        <end position="1095"/>
    </location>
</feature>
<sequence>MTELHLDYLLQNVGDRYRRHNTWRLLALYWLAVSVVAFVVWGISAVAGYSTSYTMPLYLLAALSVGFLTYLVSRSRLHDAQWLARRIEAQHPDLNSLLLTAVEQRDSQPGRMGYLQQTVIQQALDHARLHDWRDVVPDTKIHRAQYAHVASLIMMLGVTIWLWSVNPRTAQAVIFDEVATTNSSLADFEIQVDPGSVEVERGTGLVITARFGARMPVDVNLLATSATTKTETDAAQTLPMQKSLDDPLFGARIGIVESDLTYTVEYDGQRTEEFQVTVFEYPRLLQADARIEFPSYTNQEPEIAEDVRQVTAVELSTVTLSFALNKSVAQAVLLSDDGQNVPLSMTVDDPHGYVATLPMRESRNYTLQLTDAEGRKNKRPPLISLKVLPNRRPDIQLTFPSRDQRVSPLEEMLITGTINDDFGVVAHGVAYTIGDAQPQILKLDNQAGATQQISQQLRFEELGAQPDQLMSYYLWADDVDPDGQIRRTESDMYFAEVRHFEEIFRQGQSPPGGGGGPPGGASGQGEKIGDLIKLQKDIVTATWKIRRNAADIVAAKLFDEQLQIITQSQAQLLEKLSEVIAKLTDNESQQAAAIAQTHMTTAVDRLNGVSSDTAEPSLLTAYAAERAAYQALLKLRAREHEVTKGQQGGGGGGRSQQQLQQLELADNENRYQNQSTAQSQTTDAKRETNQLVNRLRELAQRQNDLNERIQELQSALQAAKDEAERRELERRLKRLREDQREILRDADELRDRMQQSPQPQQAEAQQAQEQVNQTRENMHRSSEALEQGQLSQALNAGTRAQRQLQQLRDDFRKKSAGAFADDMQNMRDAARELAEEQQQVADELKALQEDKTKSLRDVRQKDQLAEKLKQQQQQLDNVLRQVRDVSQAAEDSEPLLSKQLYDTLRKTQQKQPGRALDATRQLLERGSAERAAQAERIARDSIDELKSSVEHAAESVLGNETEALKRAKQELAELTEQLNNEIAQADPQQGQSPQGAQQQQKSEQLPPGQQQGGQQPGNRPGKQPGQGQQPAQGQQPSGQQPGGAQPGENSDSPSSQSPAGGGRGQNQRRSLRDRAPQQSVSQPTPGSPQQSSQSSTGGGPGGPITGDDFLQWSDRLRDVEEMVEDPALREQVATVRDRARSMRAEFRRHSKEPNWSLVESMVAQPLLELQDRLREEIAKRESPDALVPIDRDPVPPQYREIVRRYYERLGSGQ</sequence>
<dbReference type="OrthoDB" id="221248at2"/>
<dbReference type="EMBL" id="SJPP01000001">
    <property type="protein sequence ID" value="TWU12774.1"/>
    <property type="molecule type" value="Genomic_DNA"/>
</dbReference>
<keyword evidence="4" id="KW-1185">Reference proteome</keyword>
<feature type="transmembrane region" description="Helical" evidence="2">
    <location>
        <begin position="55"/>
        <end position="73"/>
    </location>
</feature>
<feature type="compositionally biased region" description="Polar residues" evidence="1">
    <location>
        <begin position="1048"/>
        <end position="1058"/>
    </location>
</feature>
<proteinExistence type="predicted"/>
<evidence type="ECO:0000313" key="4">
    <source>
        <dbReference type="Proteomes" id="UP000320735"/>
    </source>
</evidence>
<feature type="region of interest" description="Disordered" evidence="1">
    <location>
        <begin position="751"/>
        <end position="787"/>
    </location>
</feature>
<keyword evidence="2" id="KW-1133">Transmembrane helix</keyword>
<evidence type="ECO:0000313" key="3">
    <source>
        <dbReference type="EMBL" id="TWU12774.1"/>
    </source>
</evidence>